<evidence type="ECO:0000256" key="2">
    <source>
        <dbReference type="ARBA" id="ARBA00023012"/>
    </source>
</evidence>
<dbReference type="PROSITE" id="PS50110">
    <property type="entry name" value="RESPONSE_REGULATORY"/>
    <property type="match status" value="1"/>
</dbReference>
<dbReference type="PANTHER" id="PTHR48111">
    <property type="entry name" value="REGULATOR OF RPOS"/>
    <property type="match status" value="1"/>
</dbReference>
<dbReference type="RefSeq" id="WP_037967907.1">
    <property type="nucleotide sequence ID" value="NZ_RAQK01000002.1"/>
</dbReference>
<dbReference type="InterPro" id="IPR039420">
    <property type="entry name" value="WalR-like"/>
</dbReference>
<evidence type="ECO:0000256" key="6">
    <source>
        <dbReference type="PROSITE-ProRule" id="PRU00169"/>
    </source>
</evidence>
<keyword evidence="1 6" id="KW-0597">Phosphoprotein</keyword>
<dbReference type="Gene3D" id="3.40.50.2300">
    <property type="match status" value="1"/>
</dbReference>
<comment type="caution">
    <text evidence="8">The sequence shown here is derived from an EMBL/GenBank/DDBJ whole genome shotgun (WGS) entry which is preliminary data.</text>
</comment>
<dbReference type="PANTHER" id="PTHR48111:SF1">
    <property type="entry name" value="TWO-COMPONENT RESPONSE REGULATOR ORR33"/>
    <property type="match status" value="1"/>
</dbReference>
<evidence type="ECO:0000313" key="9">
    <source>
        <dbReference type="Proteomes" id="UP000284407"/>
    </source>
</evidence>
<evidence type="ECO:0000256" key="1">
    <source>
        <dbReference type="ARBA" id="ARBA00022553"/>
    </source>
</evidence>
<dbReference type="GO" id="GO:0032993">
    <property type="term" value="C:protein-DNA complex"/>
    <property type="evidence" value="ECO:0007669"/>
    <property type="project" value="TreeGrafter"/>
</dbReference>
<dbReference type="SMART" id="SM00448">
    <property type="entry name" value="REC"/>
    <property type="match status" value="1"/>
</dbReference>
<dbReference type="EMBL" id="RAQK01000002">
    <property type="protein sequence ID" value="RKE93646.1"/>
    <property type="molecule type" value="Genomic_DNA"/>
</dbReference>
<dbReference type="OrthoDB" id="9782655at2"/>
<dbReference type="AlphaFoldDB" id="A0A420DHE0"/>
<dbReference type="InterPro" id="IPR002197">
    <property type="entry name" value="HTH_Fis"/>
</dbReference>
<keyword evidence="5" id="KW-0804">Transcription</keyword>
<keyword evidence="2" id="KW-0902">Two-component regulatory system</keyword>
<dbReference type="STRING" id="1443111.Z949_1800"/>
<name>A0A420DHE0_9RHOB</name>
<dbReference type="Gene3D" id="1.10.10.60">
    <property type="entry name" value="Homeodomain-like"/>
    <property type="match status" value="1"/>
</dbReference>
<feature type="modified residue" description="4-aspartylphosphate" evidence="6">
    <location>
        <position position="58"/>
    </location>
</feature>
<evidence type="ECO:0000256" key="4">
    <source>
        <dbReference type="ARBA" id="ARBA00023125"/>
    </source>
</evidence>
<keyword evidence="4" id="KW-0238">DNA-binding</keyword>
<dbReference type="PRINTS" id="PR01590">
    <property type="entry name" value="HTHFIS"/>
</dbReference>
<dbReference type="InterPro" id="IPR011006">
    <property type="entry name" value="CheY-like_superfamily"/>
</dbReference>
<dbReference type="GO" id="GO:0000156">
    <property type="term" value="F:phosphorelay response regulator activity"/>
    <property type="evidence" value="ECO:0007669"/>
    <property type="project" value="TreeGrafter"/>
</dbReference>
<accession>A0A420DHE0</accession>
<keyword evidence="3" id="KW-0805">Transcription regulation</keyword>
<dbReference type="SUPFAM" id="SSF52172">
    <property type="entry name" value="CheY-like"/>
    <property type="match status" value="1"/>
</dbReference>
<dbReference type="Pfam" id="PF02954">
    <property type="entry name" value="HTH_8"/>
    <property type="match status" value="1"/>
</dbReference>
<gene>
    <name evidence="8" type="ORF">C8N30_2725</name>
</gene>
<reference evidence="8 9" key="1">
    <citation type="submission" date="2018-09" db="EMBL/GenBank/DDBJ databases">
        <title>Genomic Encyclopedia of Archaeal and Bacterial Type Strains, Phase II (KMG-II): from individual species to whole genera.</title>
        <authorList>
            <person name="Goeker M."/>
        </authorList>
    </citation>
    <scope>NUCLEOTIDE SEQUENCE [LARGE SCALE GENOMIC DNA]</scope>
    <source>
        <strain evidence="8 9">DSM 11458</strain>
    </source>
</reference>
<organism evidence="8 9">
    <name type="scientific">Sulfitobacter guttiformis</name>
    <dbReference type="NCBI Taxonomy" id="74349"/>
    <lineage>
        <taxon>Bacteria</taxon>
        <taxon>Pseudomonadati</taxon>
        <taxon>Pseudomonadota</taxon>
        <taxon>Alphaproteobacteria</taxon>
        <taxon>Rhodobacterales</taxon>
        <taxon>Roseobacteraceae</taxon>
        <taxon>Sulfitobacter</taxon>
    </lineage>
</organism>
<dbReference type="GO" id="GO:0000976">
    <property type="term" value="F:transcription cis-regulatory region binding"/>
    <property type="evidence" value="ECO:0007669"/>
    <property type="project" value="TreeGrafter"/>
</dbReference>
<dbReference type="Proteomes" id="UP000284407">
    <property type="component" value="Unassembled WGS sequence"/>
</dbReference>
<dbReference type="GO" id="GO:0006355">
    <property type="term" value="P:regulation of DNA-templated transcription"/>
    <property type="evidence" value="ECO:0007669"/>
    <property type="project" value="TreeGrafter"/>
</dbReference>
<dbReference type="Pfam" id="PF00072">
    <property type="entry name" value="Response_reg"/>
    <property type="match status" value="1"/>
</dbReference>
<evidence type="ECO:0000256" key="5">
    <source>
        <dbReference type="ARBA" id="ARBA00023163"/>
    </source>
</evidence>
<dbReference type="InterPro" id="IPR001789">
    <property type="entry name" value="Sig_transdc_resp-reg_receiver"/>
</dbReference>
<dbReference type="GO" id="GO:0005829">
    <property type="term" value="C:cytosol"/>
    <property type="evidence" value="ECO:0007669"/>
    <property type="project" value="TreeGrafter"/>
</dbReference>
<evidence type="ECO:0000259" key="7">
    <source>
        <dbReference type="PROSITE" id="PS50110"/>
    </source>
</evidence>
<evidence type="ECO:0000313" key="8">
    <source>
        <dbReference type="EMBL" id="RKE93646.1"/>
    </source>
</evidence>
<protein>
    <submittedName>
        <fullName evidence="8">Two-component system response regulator RegA</fullName>
    </submittedName>
</protein>
<keyword evidence="9" id="KW-1185">Reference proteome</keyword>
<evidence type="ECO:0000256" key="3">
    <source>
        <dbReference type="ARBA" id="ARBA00023015"/>
    </source>
</evidence>
<feature type="domain" description="Response regulatory" evidence="7">
    <location>
        <begin position="9"/>
        <end position="123"/>
    </location>
</feature>
<sequence>MLEFIENRSMLIVEDDDALRDRLAAAMEKRGFTMRKAASVAEGLESINQNAPDFAVVDLRLLDGSGLDVIKALEKRNGDARAIILTGYGDIPTAVAAARIGAVDYIAKPATTDEIIDVLLAPRDQSPPAPDRPMSPEDARIEHIEHVFQGAGGNVSQAARLLNMHRRTLQRILRRNGVVAESLP</sequence>
<proteinExistence type="predicted"/>